<dbReference type="EnsemblMetazoa" id="GAUT020940-RA">
    <property type="protein sequence ID" value="GAUT020940-PA"/>
    <property type="gene ID" value="GAUT020940"/>
</dbReference>
<proteinExistence type="predicted"/>
<dbReference type="VEuPathDB" id="VectorBase:GAUT020940"/>
<name>A0A1A9UZM2_GLOAU</name>
<protein>
    <submittedName>
        <fullName evidence="1">Uncharacterized protein</fullName>
    </submittedName>
</protein>
<dbReference type="Proteomes" id="UP000078200">
    <property type="component" value="Unassembled WGS sequence"/>
</dbReference>
<sequence length="156" mass="17341">MLEITININVPEPYLGLSEGHDSRLAQANDDLRQTTDLRGKCSSQNLTVSTFLIVERFGSFISSNALRIVSIPSSSLRLRPKRSYISCGINGAPNSRKNCFSKLVIRTSHEKQNVQRVILKMLSSTSGDALATGRLWIYERVGASRGATFQHMKLE</sequence>
<evidence type="ECO:0000313" key="2">
    <source>
        <dbReference type="Proteomes" id="UP000078200"/>
    </source>
</evidence>
<evidence type="ECO:0000313" key="1">
    <source>
        <dbReference type="EnsemblMetazoa" id="GAUT020940-PA"/>
    </source>
</evidence>
<dbReference type="AlphaFoldDB" id="A0A1A9UZM2"/>
<reference evidence="1" key="1">
    <citation type="submission" date="2020-05" db="UniProtKB">
        <authorList>
            <consortium name="EnsemblMetazoa"/>
        </authorList>
    </citation>
    <scope>IDENTIFICATION</scope>
    <source>
        <strain evidence="1">TTRI</strain>
    </source>
</reference>
<organism evidence="1 2">
    <name type="scientific">Glossina austeni</name>
    <name type="common">Savannah tsetse fly</name>
    <dbReference type="NCBI Taxonomy" id="7395"/>
    <lineage>
        <taxon>Eukaryota</taxon>
        <taxon>Metazoa</taxon>
        <taxon>Ecdysozoa</taxon>
        <taxon>Arthropoda</taxon>
        <taxon>Hexapoda</taxon>
        <taxon>Insecta</taxon>
        <taxon>Pterygota</taxon>
        <taxon>Neoptera</taxon>
        <taxon>Endopterygota</taxon>
        <taxon>Diptera</taxon>
        <taxon>Brachycera</taxon>
        <taxon>Muscomorpha</taxon>
        <taxon>Hippoboscoidea</taxon>
        <taxon>Glossinidae</taxon>
        <taxon>Glossina</taxon>
    </lineage>
</organism>
<keyword evidence="2" id="KW-1185">Reference proteome</keyword>
<accession>A0A1A9UZM2</accession>